<dbReference type="Proteomes" id="UP000186997">
    <property type="component" value="Unassembled WGS sequence"/>
</dbReference>
<proteinExistence type="predicted"/>
<dbReference type="AlphaFoldDB" id="A0A1R3WNH2"/>
<accession>A0A1R3WNH2</accession>
<evidence type="ECO:0000313" key="1">
    <source>
        <dbReference type="EMBL" id="SIT79654.1"/>
    </source>
</evidence>
<sequence length="50" mass="5253">MAGLRRPVLPWGAFGGTAKAVLSANLISRLCAAKVRFEPILSVAATQKTN</sequence>
<reference evidence="2" key="1">
    <citation type="submission" date="2017-01" db="EMBL/GenBank/DDBJ databases">
        <authorList>
            <person name="Varghese N."/>
            <person name="Submissions S."/>
        </authorList>
    </citation>
    <scope>NUCLEOTIDE SEQUENCE [LARGE SCALE GENOMIC DNA]</scope>
    <source>
        <strain evidence="2">DSM 29591</strain>
    </source>
</reference>
<dbReference type="EMBL" id="FTPR01000001">
    <property type="protein sequence ID" value="SIT79654.1"/>
    <property type="molecule type" value="Genomic_DNA"/>
</dbReference>
<organism evidence="1 2">
    <name type="scientific">Yoonia rosea</name>
    <dbReference type="NCBI Taxonomy" id="287098"/>
    <lineage>
        <taxon>Bacteria</taxon>
        <taxon>Pseudomonadati</taxon>
        <taxon>Pseudomonadota</taxon>
        <taxon>Alphaproteobacteria</taxon>
        <taxon>Rhodobacterales</taxon>
        <taxon>Paracoccaceae</taxon>
        <taxon>Yoonia</taxon>
    </lineage>
</organism>
<name>A0A1R3WNH2_9RHOB</name>
<keyword evidence="2" id="KW-1185">Reference proteome</keyword>
<evidence type="ECO:0000313" key="2">
    <source>
        <dbReference type="Proteomes" id="UP000186997"/>
    </source>
</evidence>
<gene>
    <name evidence="1" type="ORF">SAMN05421665_0981</name>
</gene>
<protein>
    <submittedName>
        <fullName evidence="1">Uncharacterized protein</fullName>
    </submittedName>
</protein>